<evidence type="ECO:0000313" key="11">
    <source>
        <dbReference type="Proteomes" id="UP000000657"/>
    </source>
</evidence>
<feature type="transmembrane region" description="Helical" evidence="8">
    <location>
        <begin position="71"/>
        <end position="91"/>
    </location>
</feature>
<dbReference type="KEGG" id="fal:FRAAL6834"/>
<dbReference type="EMBL" id="CT573213">
    <property type="protein sequence ID" value="CAJ65457.1"/>
    <property type="molecule type" value="Genomic_DNA"/>
</dbReference>
<dbReference type="GO" id="GO:0005886">
    <property type="term" value="C:plasma membrane"/>
    <property type="evidence" value="ECO:0007669"/>
    <property type="project" value="UniProtKB-SubCell"/>
</dbReference>
<comment type="subcellular location">
    <subcellularLocation>
        <location evidence="1 8">Cell membrane</location>
        <topology evidence="1 8">Multi-pass membrane protein</topology>
    </subcellularLocation>
</comment>
<evidence type="ECO:0000256" key="7">
    <source>
        <dbReference type="ARBA" id="ARBA00023136"/>
    </source>
</evidence>
<dbReference type="SUPFAM" id="SSF161098">
    <property type="entry name" value="MetI-like"/>
    <property type="match status" value="1"/>
</dbReference>
<evidence type="ECO:0000256" key="4">
    <source>
        <dbReference type="ARBA" id="ARBA00022475"/>
    </source>
</evidence>
<dbReference type="Pfam" id="PF00528">
    <property type="entry name" value="BPD_transp_1"/>
    <property type="match status" value="1"/>
</dbReference>
<proteinExistence type="inferred from homology"/>
<dbReference type="OrthoDB" id="9808619at2"/>
<evidence type="ECO:0000313" key="10">
    <source>
        <dbReference type="EMBL" id="CAJ65457.1"/>
    </source>
</evidence>
<feature type="transmembrane region" description="Helical" evidence="8">
    <location>
        <begin position="146"/>
        <end position="175"/>
    </location>
</feature>
<keyword evidence="6 8" id="KW-1133">Transmembrane helix</keyword>
<evidence type="ECO:0000256" key="3">
    <source>
        <dbReference type="ARBA" id="ARBA00022448"/>
    </source>
</evidence>
<dbReference type="GO" id="GO:0055085">
    <property type="term" value="P:transmembrane transport"/>
    <property type="evidence" value="ECO:0007669"/>
    <property type="project" value="InterPro"/>
</dbReference>
<dbReference type="eggNOG" id="COG1176">
    <property type="taxonomic scope" value="Bacteria"/>
</dbReference>
<dbReference type="HOGENOM" id="CLU_016047_18_3_11"/>
<dbReference type="CDD" id="cd06261">
    <property type="entry name" value="TM_PBP2"/>
    <property type="match status" value="1"/>
</dbReference>
<feature type="transmembrane region" description="Helical" evidence="8">
    <location>
        <begin position="254"/>
        <end position="278"/>
    </location>
</feature>
<dbReference type="InterPro" id="IPR000515">
    <property type="entry name" value="MetI-like"/>
</dbReference>
<protein>
    <submittedName>
        <fullName evidence="10">Putrescine transport protein (ABC superfamily, membrane)</fullName>
    </submittedName>
</protein>
<dbReference type="Proteomes" id="UP000000657">
    <property type="component" value="Chromosome"/>
</dbReference>
<name>Q0RAT3_FRAAA</name>
<dbReference type="PANTHER" id="PTHR42929">
    <property type="entry name" value="INNER MEMBRANE ABC TRANSPORTER PERMEASE PROTEIN YDCU-RELATED-RELATED"/>
    <property type="match status" value="1"/>
</dbReference>
<accession>Q0RAT3</accession>
<evidence type="ECO:0000256" key="6">
    <source>
        <dbReference type="ARBA" id="ARBA00022989"/>
    </source>
</evidence>
<reference evidence="10 11" key="1">
    <citation type="journal article" date="2007" name="Genome Res.">
        <title>Genome characteristics of facultatively symbiotic Frankia sp. strains reflect host range and host plant biogeography.</title>
        <authorList>
            <person name="Normand P."/>
            <person name="Lapierre P."/>
            <person name="Tisa L.S."/>
            <person name="Gogarten J.P."/>
            <person name="Alloisio N."/>
            <person name="Bagnarol E."/>
            <person name="Bassi C.A."/>
            <person name="Berry A.M."/>
            <person name="Bickhart D.M."/>
            <person name="Choisne N."/>
            <person name="Couloux A."/>
            <person name="Cournoyer B."/>
            <person name="Cruveiller S."/>
            <person name="Daubin V."/>
            <person name="Demange N."/>
            <person name="Francino M.P."/>
            <person name="Goltsman E."/>
            <person name="Huang Y."/>
            <person name="Kopp O.R."/>
            <person name="Labarre L."/>
            <person name="Lapidus A."/>
            <person name="Lavire C."/>
            <person name="Marechal J."/>
            <person name="Martinez M."/>
            <person name="Mastronunzio J.E."/>
            <person name="Mullin B.C."/>
            <person name="Niemann J."/>
            <person name="Pujic P."/>
            <person name="Rawnsley T."/>
            <person name="Rouy Z."/>
            <person name="Schenowitz C."/>
            <person name="Sellstedt A."/>
            <person name="Tavares F."/>
            <person name="Tomkins J.P."/>
            <person name="Vallenet D."/>
            <person name="Valverde C."/>
            <person name="Wall L.G."/>
            <person name="Wang Y."/>
            <person name="Medigue C."/>
            <person name="Benson D.R."/>
        </authorList>
    </citation>
    <scope>NUCLEOTIDE SEQUENCE [LARGE SCALE GENOMIC DNA]</scope>
    <source>
        <strain evidence="11">DSM 45986 / CECT 9034 / ACN14a</strain>
    </source>
</reference>
<keyword evidence="7 8" id="KW-0472">Membrane</keyword>
<dbReference type="InterPro" id="IPR035906">
    <property type="entry name" value="MetI-like_sf"/>
</dbReference>
<gene>
    <name evidence="10" type="primary">potH</name>
    <name evidence="10" type="ordered locus">FRAAL6834</name>
</gene>
<evidence type="ECO:0000256" key="8">
    <source>
        <dbReference type="RuleBase" id="RU363032"/>
    </source>
</evidence>
<feature type="transmembrane region" description="Helical" evidence="8">
    <location>
        <begin position="196"/>
        <end position="218"/>
    </location>
</feature>
<comment type="similarity">
    <text evidence="2">Belongs to the binding-protein-dependent transport system permease family. CysTW subfamily.</text>
</comment>
<keyword evidence="11" id="KW-1185">Reference proteome</keyword>
<evidence type="ECO:0000259" key="9">
    <source>
        <dbReference type="PROSITE" id="PS50928"/>
    </source>
</evidence>
<dbReference type="STRING" id="326424.FRAAL6834"/>
<feature type="transmembrane region" description="Helical" evidence="8">
    <location>
        <begin position="12"/>
        <end position="34"/>
    </location>
</feature>
<evidence type="ECO:0000256" key="1">
    <source>
        <dbReference type="ARBA" id="ARBA00004651"/>
    </source>
</evidence>
<feature type="domain" description="ABC transmembrane type-1" evidence="9">
    <location>
        <begin position="67"/>
        <end position="273"/>
    </location>
</feature>
<keyword evidence="4" id="KW-1003">Cell membrane</keyword>
<sequence length="288" mass="31808">MRRRRAGALTPYFLVLPGGLWLAIFFVVPMAVMLSVSLQTGNVVDGFRQTFDLGIYADAITTYDTQFIRSLVFGLIATVTTILLAYPMAYWIAFHAGRNKSNYLFLVLLPFFVSFVIRTVSWKFLLADDGILLGNLKDAGLLPADFHVLATSFAVVAGLTYNFFPFMLLPIYVALERIDPRLLEAADDLYANRRGVFGRVVLPLSMPGVFAGFLLTFVPATSDFVNAYVLGGTNTTMIGNIIQTTYLTNADYPLASAVSFILMAVLLVGIFLYARLLGTRDVLEMSAR</sequence>
<dbReference type="AlphaFoldDB" id="Q0RAT3"/>
<evidence type="ECO:0000256" key="2">
    <source>
        <dbReference type="ARBA" id="ARBA00007069"/>
    </source>
</evidence>
<keyword evidence="3 8" id="KW-0813">Transport</keyword>
<evidence type="ECO:0000256" key="5">
    <source>
        <dbReference type="ARBA" id="ARBA00022692"/>
    </source>
</evidence>
<feature type="transmembrane region" description="Helical" evidence="8">
    <location>
        <begin position="103"/>
        <end position="126"/>
    </location>
</feature>
<dbReference type="PROSITE" id="PS50928">
    <property type="entry name" value="ABC_TM1"/>
    <property type="match status" value="1"/>
</dbReference>
<dbReference type="Gene3D" id="1.10.3720.10">
    <property type="entry name" value="MetI-like"/>
    <property type="match status" value="1"/>
</dbReference>
<organism evidence="10 11">
    <name type="scientific">Frankia alni (strain DSM 45986 / CECT 9034 / ACN14a)</name>
    <dbReference type="NCBI Taxonomy" id="326424"/>
    <lineage>
        <taxon>Bacteria</taxon>
        <taxon>Bacillati</taxon>
        <taxon>Actinomycetota</taxon>
        <taxon>Actinomycetes</taxon>
        <taxon>Frankiales</taxon>
        <taxon>Frankiaceae</taxon>
        <taxon>Frankia</taxon>
    </lineage>
</organism>
<keyword evidence="5 8" id="KW-0812">Transmembrane</keyword>
<dbReference type="PANTHER" id="PTHR42929:SF1">
    <property type="entry name" value="INNER MEMBRANE ABC TRANSPORTER PERMEASE PROTEIN YDCU-RELATED"/>
    <property type="match status" value="1"/>
</dbReference>